<dbReference type="InterPro" id="IPR003653">
    <property type="entry name" value="Peptidase_C48_C"/>
</dbReference>
<evidence type="ECO:0000256" key="2">
    <source>
        <dbReference type="ARBA" id="ARBA00022670"/>
    </source>
</evidence>
<feature type="domain" description="Ubiquitin-like protease family profile" evidence="6">
    <location>
        <begin position="350"/>
        <end position="548"/>
    </location>
</feature>
<organism evidence="7 8">
    <name type="scientific">Vitis vinifera</name>
    <name type="common">Grape</name>
    <dbReference type="NCBI Taxonomy" id="29760"/>
    <lineage>
        <taxon>Eukaryota</taxon>
        <taxon>Viridiplantae</taxon>
        <taxon>Streptophyta</taxon>
        <taxon>Embryophyta</taxon>
        <taxon>Tracheophyta</taxon>
        <taxon>Spermatophyta</taxon>
        <taxon>Magnoliopsida</taxon>
        <taxon>eudicotyledons</taxon>
        <taxon>Gunneridae</taxon>
        <taxon>Pentapetalae</taxon>
        <taxon>rosids</taxon>
        <taxon>Vitales</taxon>
        <taxon>Vitaceae</taxon>
        <taxon>Viteae</taxon>
        <taxon>Vitis</taxon>
    </lineage>
</organism>
<feature type="compositionally biased region" description="Basic and acidic residues" evidence="5">
    <location>
        <begin position="154"/>
        <end position="165"/>
    </location>
</feature>
<dbReference type="InterPro" id="IPR038765">
    <property type="entry name" value="Papain-like_cys_pep_sf"/>
</dbReference>
<evidence type="ECO:0000256" key="5">
    <source>
        <dbReference type="SAM" id="MobiDB-lite"/>
    </source>
</evidence>
<dbReference type="Gene3D" id="3.40.395.10">
    <property type="entry name" value="Adenoviral Proteinase, Chain A"/>
    <property type="match status" value="1"/>
</dbReference>
<dbReference type="PANTHER" id="PTHR48449:SF1">
    <property type="entry name" value="DUF1985 DOMAIN-CONTAINING PROTEIN"/>
    <property type="match status" value="1"/>
</dbReference>
<evidence type="ECO:0000313" key="8">
    <source>
        <dbReference type="Proteomes" id="UP000288805"/>
    </source>
</evidence>
<dbReference type="GO" id="GO:0006508">
    <property type="term" value="P:proteolysis"/>
    <property type="evidence" value="ECO:0007669"/>
    <property type="project" value="UniProtKB-KW"/>
</dbReference>
<dbReference type="Proteomes" id="UP000288805">
    <property type="component" value="Unassembled WGS sequence"/>
</dbReference>
<dbReference type="PROSITE" id="PS50600">
    <property type="entry name" value="ULP_PROTEASE"/>
    <property type="match status" value="1"/>
</dbReference>
<dbReference type="Pfam" id="PF02902">
    <property type="entry name" value="Peptidase_C48"/>
    <property type="match status" value="1"/>
</dbReference>
<reference evidence="7 8" key="1">
    <citation type="journal article" date="2018" name="PLoS Genet.">
        <title>Population sequencing reveals clonal diversity and ancestral inbreeding in the grapevine cultivar Chardonnay.</title>
        <authorList>
            <person name="Roach M.J."/>
            <person name="Johnson D.L."/>
            <person name="Bohlmann J."/>
            <person name="van Vuuren H.J."/>
            <person name="Jones S.J."/>
            <person name="Pretorius I.S."/>
            <person name="Schmidt S.A."/>
            <person name="Borneman A.R."/>
        </authorList>
    </citation>
    <scope>NUCLEOTIDE SEQUENCE [LARGE SCALE GENOMIC DNA]</scope>
    <source>
        <strain evidence="8">cv. Chardonnay</strain>
        <tissue evidence="7">Leaf</tissue>
    </source>
</reference>
<keyword evidence="4" id="KW-0175">Coiled coil</keyword>
<keyword evidence="2 7" id="KW-0645">Protease</keyword>
<dbReference type="EMBL" id="QGNW01001711">
    <property type="protein sequence ID" value="RVW32671.1"/>
    <property type="molecule type" value="Genomic_DNA"/>
</dbReference>
<evidence type="ECO:0000259" key="6">
    <source>
        <dbReference type="PROSITE" id="PS50600"/>
    </source>
</evidence>
<dbReference type="SUPFAM" id="SSF54001">
    <property type="entry name" value="Cysteine proteinases"/>
    <property type="match status" value="1"/>
</dbReference>
<gene>
    <name evidence="7" type="primary">ESD4_12</name>
    <name evidence="7" type="ORF">CK203_076520</name>
</gene>
<comment type="similarity">
    <text evidence="1">Belongs to the peptidase C48 family.</text>
</comment>
<evidence type="ECO:0000256" key="3">
    <source>
        <dbReference type="ARBA" id="ARBA00022801"/>
    </source>
</evidence>
<comment type="caution">
    <text evidence="7">The sequence shown here is derived from an EMBL/GenBank/DDBJ whole genome shotgun (WGS) entry which is preliminary data.</text>
</comment>
<protein>
    <submittedName>
        <fullName evidence="7">Ubiquitin-like-specific protease ESD4</fullName>
    </submittedName>
</protein>
<evidence type="ECO:0000256" key="4">
    <source>
        <dbReference type="SAM" id="Coils"/>
    </source>
</evidence>
<feature type="coiled-coil region" evidence="4">
    <location>
        <begin position="210"/>
        <end position="240"/>
    </location>
</feature>
<dbReference type="PANTHER" id="PTHR48449">
    <property type="entry name" value="DUF1985 DOMAIN-CONTAINING PROTEIN"/>
    <property type="match status" value="1"/>
</dbReference>
<evidence type="ECO:0000313" key="7">
    <source>
        <dbReference type="EMBL" id="RVW32671.1"/>
    </source>
</evidence>
<accession>A0A438DB40</accession>
<sequence length="581" mass="67946">MEWVALVDNLEAFNKYPWGGICYERTLFGLQRALENRVSKYQDKKETKGEAAVEAYSLVGFPYAFQVWAYEAIPLIGLKYATRVSERYPRILNWSATSAPRSTEVENVFLEPHLTFHSLLTPTLEEQQQDYYKHVDKQGASAEMLHQSNASQDAKNDDLRHEKSSSDTAAYVAAATAAMAEETTNDAITPSIEKLWMEFVKFRQSSELNFNHLKKEIEGLNLKMDELKQLLLEVKSSNEEHDWNFEDVTDDEVERNDIPMDVNIDMEASRNLQLAEKHMTKELKDDYSIDDPVIDIAKLFDPTKRKKLRKEIEKPLTSFDPLHPISEEALESFQKWMSDDQGSTIDIDYMHIDKKWFQSLSNHGSWLADTHIDVAFFFFRKRRIENPHLFSQKFTTVDTMFWQNAQARWIKHGKKWNQFKLLENDILIDYANGLQPLYSVKWPDVDIVYVPINVRASHWVLGVVHLHRRIIYVYDSLMGINNNARLQVAIKPLAKLLPHILNAIAYYGFHGDTKVNYQEWEIERLQDIPQQENDGDCGMFVIKYAEYLMHNHPLKSLTSARMDWFREKMAAELFYMKYLPM</sequence>
<proteinExistence type="inferred from homology"/>
<dbReference type="GO" id="GO:0008234">
    <property type="term" value="F:cysteine-type peptidase activity"/>
    <property type="evidence" value="ECO:0007669"/>
    <property type="project" value="InterPro"/>
</dbReference>
<evidence type="ECO:0000256" key="1">
    <source>
        <dbReference type="ARBA" id="ARBA00005234"/>
    </source>
</evidence>
<keyword evidence="3" id="KW-0378">Hydrolase</keyword>
<feature type="region of interest" description="Disordered" evidence="5">
    <location>
        <begin position="144"/>
        <end position="167"/>
    </location>
</feature>
<dbReference type="AlphaFoldDB" id="A0A438DB40"/>
<name>A0A438DB40_VITVI</name>